<comment type="caution">
    <text evidence="3">The sequence shown here is derived from an EMBL/GenBank/DDBJ whole genome shotgun (WGS) entry which is preliminary data.</text>
</comment>
<feature type="domain" description="Histidine kinase/HSP90-like ATPase" evidence="2">
    <location>
        <begin position="30"/>
        <end position="139"/>
    </location>
</feature>
<dbReference type="InterPro" id="IPR050267">
    <property type="entry name" value="Anti-sigma-factor_SerPK"/>
</dbReference>
<dbReference type="Proteomes" id="UP000190539">
    <property type="component" value="Unassembled WGS sequence"/>
</dbReference>
<keyword evidence="1" id="KW-0723">Serine/threonine-protein kinase</keyword>
<dbReference type="Gene3D" id="3.30.565.10">
    <property type="entry name" value="Histidine kinase-like ATPase, C-terminal domain"/>
    <property type="match status" value="1"/>
</dbReference>
<dbReference type="RefSeq" id="WP_077970997.1">
    <property type="nucleotide sequence ID" value="NZ_CP045178.1"/>
</dbReference>
<proteinExistence type="predicted"/>
<dbReference type="SUPFAM" id="SSF55874">
    <property type="entry name" value="ATPase domain of HSP90 chaperone/DNA topoisomerase II/histidine kinase"/>
    <property type="match status" value="1"/>
</dbReference>
<evidence type="ECO:0000256" key="1">
    <source>
        <dbReference type="ARBA" id="ARBA00022527"/>
    </source>
</evidence>
<sequence>MAEAAGAERMRFAEREGSCWSGEFPILRLSVPDARRATRRLLPHLGFTGDQEAATVIVSELMTNAVLHARRSGPSLTLRLAVREDGALVIDVADNDGDSEPRPCGLPEAASEGGRGLFLIEALGATVTWESTDGSHKHVRALLQGGAPSHGRRGRPDRLR</sequence>
<protein>
    <recommendedName>
        <fullName evidence="2">Histidine kinase/HSP90-like ATPase domain-containing protein</fullName>
    </recommendedName>
</protein>
<dbReference type="EMBL" id="MVFC01000025">
    <property type="protein sequence ID" value="OON74868.1"/>
    <property type="molecule type" value="Genomic_DNA"/>
</dbReference>
<keyword evidence="1" id="KW-0418">Kinase</keyword>
<evidence type="ECO:0000259" key="2">
    <source>
        <dbReference type="Pfam" id="PF13581"/>
    </source>
</evidence>
<keyword evidence="4" id="KW-1185">Reference proteome</keyword>
<gene>
    <name evidence="3" type="ORF">B1H18_23835</name>
</gene>
<name>A0A1V4A4P3_9ACTN</name>
<dbReference type="PANTHER" id="PTHR35526">
    <property type="entry name" value="ANTI-SIGMA-F FACTOR RSBW-RELATED"/>
    <property type="match status" value="1"/>
</dbReference>
<dbReference type="STRING" id="83656.B1H18_23835"/>
<dbReference type="AlphaFoldDB" id="A0A1V4A4P3"/>
<dbReference type="GO" id="GO:0004674">
    <property type="term" value="F:protein serine/threonine kinase activity"/>
    <property type="evidence" value="ECO:0007669"/>
    <property type="project" value="UniProtKB-KW"/>
</dbReference>
<evidence type="ECO:0000313" key="4">
    <source>
        <dbReference type="Proteomes" id="UP000190539"/>
    </source>
</evidence>
<reference evidence="3 4" key="1">
    <citation type="submission" date="2017-02" db="EMBL/GenBank/DDBJ databases">
        <title>Draft Genome Sequence of Streptomyces tsukubaensis F601, a Producer of the immunosuppressant tacrolimus FK506.</title>
        <authorList>
            <person name="Zong G."/>
            <person name="Zhong C."/>
            <person name="Fu J."/>
            <person name="Qin R."/>
            <person name="Cao G."/>
        </authorList>
    </citation>
    <scope>NUCLEOTIDE SEQUENCE [LARGE SCALE GENOMIC DNA]</scope>
    <source>
        <strain evidence="3 4">F601</strain>
    </source>
</reference>
<dbReference type="PANTHER" id="PTHR35526:SF3">
    <property type="entry name" value="ANTI-SIGMA-F FACTOR RSBW"/>
    <property type="match status" value="1"/>
</dbReference>
<accession>A0A1V4A4P3</accession>
<dbReference type="InterPro" id="IPR036890">
    <property type="entry name" value="HATPase_C_sf"/>
</dbReference>
<dbReference type="CDD" id="cd16936">
    <property type="entry name" value="HATPase_RsbW-like"/>
    <property type="match status" value="1"/>
</dbReference>
<dbReference type="InterPro" id="IPR003594">
    <property type="entry name" value="HATPase_dom"/>
</dbReference>
<dbReference type="Pfam" id="PF13581">
    <property type="entry name" value="HATPase_c_2"/>
    <property type="match status" value="1"/>
</dbReference>
<dbReference type="OrthoDB" id="4324295at2"/>
<evidence type="ECO:0000313" key="3">
    <source>
        <dbReference type="EMBL" id="OON74868.1"/>
    </source>
</evidence>
<keyword evidence="1" id="KW-0808">Transferase</keyword>
<organism evidence="3 4">
    <name type="scientific">Streptomyces tsukubensis</name>
    <dbReference type="NCBI Taxonomy" id="83656"/>
    <lineage>
        <taxon>Bacteria</taxon>
        <taxon>Bacillati</taxon>
        <taxon>Actinomycetota</taxon>
        <taxon>Actinomycetes</taxon>
        <taxon>Kitasatosporales</taxon>
        <taxon>Streptomycetaceae</taxon>
        <taxon>Streptomyces</taxon>
    </lineage>
</organism>